<dbReference type="GO" id="GO:0005524">
    <property type="term" value="F:ATP binding"/>
    <property type="evidence" value="ECO:0007669"/>
    <property type="project" value="UniProtKB-KW"/>
</dbReference>
<comment type="similarity">
    <text evidence="2">Belongs to the ABC transporter superfamily.</text>
</comment>
<keyword evidence="11" id="KW-1185">Reference proteome</keyword>
<dbReference type="Pfam" id="PF00005">
    <property type="entry name" value="ABC_tran"/>
    <property type="match status" value="1"/>
</dbReference>
<dbReference type="RefSeq" id="WP_209772394.1">
    <property type="nucleotide sequence ID" value="NZ_JAGINP010000035.1"/>
</dbReference>
<keyword evidence="6 10" id="KW-0067">ATP-binding</keyword>
<organism evidence="10 11">
    <name type="scientific">Azospirillum rugosum</name>
    <dbReference type="NCBI Taxonomy" id="416170"/>
    <lineage>
        <taxon>Bacteria</taxon>
        <taxon>Pseudomonadati</taxon>
        <taxon>Pseudomonadota</taxon>
        <taxon>Alphaproteobacteria</taxon>
        <taxon>Rhodospirillales</taxon>
        <taxon>Azospirillaceae</taxon>
        <taxon>Azospirillum</taxon>
    </lineage>
</organism>
<evidence type="ECO:0000256" key="1">
    <source>
        <dbReference type="ARBA" id="ARBA00004202"/>
    </source>
</evidence>
<dbReference type="PANTHER" id="PTHR43166:SF9">
    <property type="entry name" value="GLUTAMATE_ASPARTATE IMPORT ATP-BINDING PROTEIN GLTL"/>
    <property type="match status" value="1"/>
</dbReference>
<dbReference type="PROSITE" id="PS00211">
    <property type="entry name" value="ABC_TRANSPORTER_1"/>
    <property type="match status" value="1"/>
</dbReference>
<evidence type="ECO:0000256" key="8">
    <source>
        <dbReference type="ARBA" id="ARBA00023136"/>
    </source>
</evidence>
<evidence type="ECO:0000256" key="3">
    <source>
        <dbReference type="ARBA" id="ARBA00022448"/>
    </source>
</evidence>
<gene>
    <name evidence="10" type="ORF">J2851_006614</name>
</gene>
<reference evidence="10 11" key="1">
    <citation type="submission" date="2021-03" db="EMBL/GenBank/DDBJ databases">
        <title>Genomic Encyclopedia of Type Strains, Phase III (KMG-III): the genomes of soil and plant-associated and newly described type strains.</title>
        <authorList>
            <person name="Whitman W."/>
        </authorList>
    </citation>
    <scope>NUCLEOTIDE SEQUENCE [LARGE SCALE GENOMIC DNA]</scope>
    <source>
        <strain evidence="10 11">IMMIB AFH-6</strain>
    </source>
</reference>
<dbReference type="InterPro" id="IPR003593">
    <property type="entry name" value="AAA+_ATPase"/>
</dbReference>
<evidence type="ECO:0000256" key="7">
    <source>
        <dbReference type="ARBA" id="ARBA00022970"/>
    </source>
</evidence>
<evidence type="ECO:0000313" key="11">
    <source>
        <dbReference type="Proteomes" id="UP000781958"/>
    </source>
</evidence>
<sequence length="251" mass="27554">MTQVQPSAPLIELRDVHKSFGSIEVLKGVSMSVRDGGVVCIIGPSGSGKSTILRCINGLITIDRGTVRVGSFAVETLTKDKHLVPLRHEVAMVFQQYNLFPHRTVLQNLTMAPVQVLGEKPAVVRERALALLAKVRLTGKENAYPGELSGGQQQRVAIARALAMQPRVILFDEVTAALDPEMVSEVLNVIRELAREGMTCVLVTHEMRFAQEVADEIFFTDKGVIVEHGPPARLFKSPNDPRLKAFLDKVL</sequence>
<keyword evidence="3" id="KW-0813">Transport</keyword>
<comment type="caution">
    <text evidence="10">The sequence shown here is derived from an EMBL/GenBank/DDBJ whole genome shotgun (WGS) entry which is preliminary data.</text>
</comment>
<dbReference type="PROSITE" id="PS50893">
    <property type="entry name" value="ABC_TRANSPORTER_2"/>
    <property type="match status" value="1"/>
</dbReference>
<dbReference type="SUPFAM" id="SSF52540">
    <property type="entry name" value="P-loop containing nucleoside triphosphate hydrolases"/>
    <property type="match status" value="1"/>
</dbReference>
<dbReference type="CDD" id="cd03262">
    <property type="entry name" value="ABC_HisP_GlnQ"/>
    <property type="match status" value="1"/>
</dbReference>
<dbReference type="InterPro" id="IPR027417">
    <property type="entry name" value="P-loop_NTPase"/>
</dbReference>
<evidence type="ECO:0000256" key="5">
    <source>
        <dbReference type="ARBA" id="ARBA00022741"/>
    </source>
</evidence>
<keyword evidence="4" id="KW-1003">Cell membrane</keyword>
<dbReference type="Gene3D" id="3.40.50.300">
    <property type="entry name" value="P-loop containing nucleotide triphosphate hydrolases"/>
    <property type="match status" value="1"/>
</dbReference>
<dbReference type="Proteomes" id="UP000781958">
    <property type="component" value="Unassembled WGS sequence"/>
</dbReference>
<dbReference type="PANTHER" id="PTHR43166">
    <property type="entry name" value="AMINO ACID IMPORT ATP-BINDING PROTEIN"/>
    <property type="match status" value="1"/>
</dbReference>
<evidence type="ECO:0000256" key="6">
    <source>
        <dbReference type="ARBA" id="ARBA00022840"/>
    </source>
</evidence>
<dbReference type="SMART" id="SM00382">
    <property type="entry name" value="AAA"/>
    <property type="match status" value="1"/>
</dbReference>
<feature type="domain" description="ABC transporter" evidence="9">
    <location>
        <begin position="11"/>
        <end position="247"/>
    </location>
</feature>
<dbReference type="PIRSF" id="PIRSF039085">
    <property type="entry name" value="ABC_ATPase_HisP"/>
    <property type="match status" value="1"/>
</dbReference>
<evidence type="ECO:0000256" key="2">
    <source>
        <dbReference type="ARBA" id="ARBA00005417"/>
    </source>
</evidence>
<dbReference type="EMBL" id="JAGINP010000035">
    <property type="protein sequence ID" value="MBP2296796.1"/>
    <property type="molecule type" value="Genomic_DNA"/>
</dbReference>
<accession>A0ABS4SW51</accession>
<evidence type="ECO:0000256" key="4">
    <source>
        <dbReference type="ARBA" id="ARBA00022475"/>
    </source>
</evidence>
<keyword evidence="7" id="KW-0029">Amino-acid transport</keyword>
<keyword evidence="5" id="KW-0547">Nucleotide-binding</keyword>
<proteinExistence type="inferred from homology"/>
<evidence type="ECO:0000313" key="10">
    <source>
        <dbReference type="EMBL" id="MBP2296796.1"/>
    </source>
</evidence>
<evidence type="ECO:0000259" key="9">
    <source>
        <dbReference type="PROSITE" id="PS50893"/>
    </source>
</evidence>
<comment type="subcellular location">
    <subcellularLocation>
        <location evidence="1">Cell membrane</location>
        <topology evidence="1">Peripheral membrane protein</topology>
    </subcellularLocation>
</comment>
<dbReference type="InterPro" id="IPR050086">
    <property type="entry name" value="MetN_ABC_transporter-like"/>
</dbReference>
<dbReference type="InterPro" id="IPR030679">
    <property type="entry name" value="ABC_ATPase_HisP-typ"/>
</dbReference>
<dbReference type="InterPro" id="IPR003439">
    <property type="entry name" value="ABC_transporter-like_ATP-bd"/>
</dbReference>
<protein>
    <submittedName>
        <fullName evidence="10">Polar amino acid transport system ATP-binding protein</fullName>
    </submittedName>
</protein>
<dbReference type="InterPro" id="IPR017871">
    <property type="entry name" value="ABC_transporter-like_CS"/>
</dbReference>
<name>A0ABS4SW51_9PROT</name>
<keyword evidence="8" id="KW-0472">Membrane</keyword>